<dbReference type="SMART" id="SM00322">
    <property type="entry name" value="KH"/>
    <property type="match status" value="1"/>
</dbReference>
<dbReference type="CDD" id="cd22396">
    <property type="entry name" value="KH-I_FUBP_rpt1"/>
    <property type="match status" value="1"/>
</dbReference>
<dbReference type="PROSITE" id="PS50084">
    <property type="entry name" value="KH_TYPE_1"/>
    <property type="match status" value="1"/>
</dbReference>
<dbReference type="AlphaFoldDB" id="A0ABD2B9K5"/>
<dbReference type="InterPro" id="IPR036612">
    <property type="entry name" value="KH_dom_type_1_sf"/>
</dbReference>
<evidence type="ECO:0000256" key="1">
    <source>
        <dbReference type="ARBA" id="ARBA00022737"/>
    </source>
</evidence>
<evidence type="ECO:0000259" key="4">
    <source>
        <dbReference type="SMART" id="SM00322"/>
    </source>
</evidence>
<dbReference type="Gene3D" id="3.30.1370.10">
    <property type="entry name" value="K Homology domain, type 1"/>
    <property type="match status" value="1"/>
</dbReference>
<feature type="compositionally biased region" description="Polar residues" evidence="3">
    <location>
        <begin position="76"/>
        <end position="102"/>
    </location>
</feature>
<dbReference type="SUPFAM" id="SSF54791">
    <property type="entry name" value="Eukaryotic type KH-domain (KH-domain type I)"/>
    <property type="match status" value="1"/>
</dbReference>
<dbReference type="InterPro" id="IPR004087">
    <property type="entry name" value="KH_dom"/>
</dbReference>
<reference evidence="5 6" key="1">
    <citation type="journal article" date="2024" name="Ann. Entomol. Soc. Am.">
        <title>Genomic analyses of the southern and eastern yellowjacket wasps (Hymenoptera: Vespidae) reveal evolutionary signatures of social life.</title>
        <authorList>
            <person name="Catto M.A."/>
            <person name="Caine P.B."/>
            <person name="Orr S.E."/>
            <person name="Hunt B.G."/>
            <person name="Goodisman M.A.D."/>
        </authorList>
    </citation>
    <scope>NUCLEOTIDE SEQUENCE [LARGE SCALE GENOMIC DNA]</scope>
    <source>
        <strain evidence="5">233</strain>
        <tissue evidence="5">Head and thorax</tissue>
    </source>
</reference>
<dbReference type="Pfam" id="PF00013">
    <property type="entry name" value="KH_1"/>
    <property type="match status" value="1"/>
</dbReference>
<dbReference type="InterPro" id="IPR004088">
    <property type="entry name" value="KH_dom_type_1"/>
</dbReference>
<accession>A0ABD2B9K5</accession>
<keyword evidence="2" id="KW-0694">RNA-binding</keyword>
<dbReference type="Proteomes" id="UP001607302">
    <property type="component" value="Unassembled WGS sequence"/>
</dbReference>
<gene>
    <name evidence="5" type="ORF">V1478_006017</name>
</gene>
<keyword evidence="6" id="KW-1185">Reference proteome</keyword>
<sequence>MSDYSAVAPPQNFSQSSAFAAALQRAKQIAAKINPVSLQNIQDSKLKRPLEDSTEPEAKKMAALVADPLIGLRGGPTSNSSIGEGSNQTTTKVGSQTSSSTALAGMGGICNEDIRVPDKMVGLIIGRGGEQITRLQSETGCKIQMAPEGGLPERVCTLTGSREAVK</sequence>
<dbReference type="EMBL" id="JAUDFV010000131">
    <property type="protein sequence ID" value="KAL2729228.1"/>
    <property type="molecule type" value="Genomic_DNA"/>
</dbReference>
<keyword evidence="1" id="KW-0677">Repeat</keyword>
<name>A0ABD2B9K5_VESSQ</name>
<feature type="domain" description="K Homology" evidence="4">
    <location>
        <begin position="108"/>
        <end position="166"/>
    </location>
</feature>
<feature type="region of interest" description="Disordered" evidence="3">
    <location>
        <begin position="70"/>
        <end position="102"/>
    </location>
</feature>
<evidence type="ECO:0000256" key="2">
    <source>
        <dbReference type="PROSITE-ProRule" id="PRU00117"/>
    </source>
</evidence>
<comment type="caution">
    <text evidence="5">The sequence shown here is derived from an EMBL/GenBank/DDBJ whole genome shotgun (WGS) entry which is preliminary data.</text>
</comment>
<proteinExistence type="predicted"/>
<evidence type="ECO:0000313" key="6">
    <source>
        <dbReference type="Proteomes" id="UP001607302"/>
    </source>
</evidence>
<evidence type="ECO:0000313" key="5">
    <source>
        <dbReference type="EMBL" id="KAL2729228.1"/>
    </source>
</evidence>
<dbReference type="PANTHER" id="PTHR10288">
    <property type="entry name" value="KH DOMAIN CONTAINING RNA BINDING PROTEIN"/>
    <property type="match status" value="1"/>
</dbReference>
<dbReference type="GO" id="GO:0003723">
    <property type="term" value="F:RNA binding"/>
    <property type="evidence" value="ECO:0007669"/>
    <property type="project" value="UniProtKB-UniRule"/>
</dbReference>
<protein>
    <submittedName>
        <fullName evidence="5">Far upstream element-binding protein 3 isoform X1</fullName>
    </submittedName>
</protein>
<organism evidence="5 6">
    <name type="scientific">Vespula squamosa</name>
    <name type="common">Southern yellow jacket</name>
    <name type="synonym">Wasp</name>
    <dbReference type="NCBI Taxonomy" id="30214"/>
    <lineage>
        <taxon>Eukaryota</taxon>
        <taxon>Metazoa</taxon>
        <taxon>Ecdysozoa</taxon>
        <taxon>Arthropoda</taxon>
        <taxon>Hexapoda</taxon>
        <taxon>Insecta</taxon>
        <taxon>Pterygota</taxon>
        <taxon>Neoptera</taxon>
        <taxon>Endopterygota</taxon>
        <taxon>Hymenoptera</taxon>
        <taxon>Apocrita</taxon>
        <taxon>Aculeata</taxon>
        <taxon>Vespoidea</taxon>
        <taxon>Vespidae</taxon>
        <taxon>Vespinae</taxon>
        <taxon>Vespula</taxon>
    </lineage>
</organism>
<evidence type="ECO:0000256" key="3">
    <source>
        <dbReference type="SAM" id="MobiDB-lite"/>
    </source>
</evidence>
<dbReference type="GO" id="GO:0010468">
    <property type="term" value="P:regulation of gene expression"/>
    <property type="evidence" value="ECO:0007669"/>
    <property type="project" value="UniProtKB-ARBA"/>
</dbReference>